<feature type="region of interest" description="Disordered" evidence="1">
    <location>
        <begin position="101"/>
        <end position="137"/>
    </location>
</feature>
<keyword evidence="3" id="KW-1185">Reference proteome</keyword>
<organism evidence="2 3">
    <name type="scientific">Mucuna pruriens</name>
    <name type="common">Velvet bean</name>
    <name type="synonym">Dolichos pruriens</name>
    <dbReference type="NCBI Taxonomy" id="157652"/>
    <lineage>
        <taxon>Eukaryota</taxon>
        <taxon>Viridiplantae</taxon>
        <taxon>Streptophyta</taxon>
        <taxon>Embryophyta</taxon>
        <taxon>Tracheophyta</taxon>
        <taxon>Spermatophyta</taxon>
        <taxon>Magnoliopsida</taxon>
        <taxon>eudicotyledons</taxon>
        <taxon>Gunneridae</taxon>
        <taxon>Pentapetalae</taxon>
        <taxon>rosids</taxon>
        <taxon>fabids</taxon>
        <taxon>Fabales</taxon>
        <taxon>Fabaceae</taxon>
        <taxon>Papilionoideae</taxon>
        <taxon>50 kb inversion clade</taxon>
        <taxon>NPAAA clade</taxon>
        <taxon>indigoferoid/millettioid clade</taxon>
        <taxon>Phaseoleae</taxon>
        <taxon>Mucuna</taxon>
    </lineage>
</organism>
<name>A0A371GAY6_MUCPR</name>
<dbReference type="AlphaFoldDB" id="A0A371GAY6"/>
<dbReference type="PANTHER" id="PTHR33067">
    <property type="entry name" value="RNA-DIRECTED DNA POLYMERASE-RELATED"/>
    <property type="match status" value="1"/>
</dbReference>
<dbReference type="InterPro" id="IPR021109">
    <property type="entry name" value="Peptidase_aspartic_dom_sf"/>
</dbReference>
<dbReference type="CDD" id="cd00303">
    <property type="entry name" value="retropepsin_like"/>
    <property type="match status" value="1"/>
</dbReference>
<accession>A0A371GAY6</accession>
<gene>
    <name evidence="2" type="ORF">CR513_30776</name>
</gene>
<dbReference type="PANTHER" id="PTHR33067:SF9">
    <property type="entry name" value="RNA-DIRECTED DNA POLYMERASE"/>
    <property type="match status" value="1"/>
</dbReference>
<dbReference type="Gene3D" id="2.40.70.10">
    <property type="entry name" value="Acid Proteases"/>
    <property type="match status" value="1"/>
</dbReference>
<feature type="non-terminal residue" evidence="2">
    <location>
        <position position="1"/>
    </location>
</feature>
<dbReference type="EMBL" id="QJKJ01006147">
    <property type="protein sequence ID" value="RDX87717.1"/>
    <property type="molecule type" value="Genomic_DNA"/>
</dbReference>
<comment type="caution">
    <text evidence="2">The sequence shown here is derived from an EMBL/GenBank/DDBJ whole genome shotgun (WGS) entry which is preliminary data.</text>
</comment>
<sequence length="374" mass="41543">MADNHFGQDRIKGHTEYLSEASRLSTADSVISSTSFPTTIATATESPYPRQLSISRRPNEAACNQQPRVPAICELQQYAVPAEHDRHHPRPQNADWAFPRSAEADSEPNADLQSRPETTVPLPFPSRTTSARKPKSDEELLKMFRKVPKYAKFLKELCVHKRRKIKGSKEIGGVVSALTRNEEITAGAPTLPKKCRDPGIFSVPCTIGECTFIDAMLDLGASINVMPASIYKSLNFGDLEPTRMTIQLANRSIVQPLGVLEDVLIQHPTKDQSLFGIDLLDDIVEEYLQLNSSSEDIEKFAGGTDEISCLGVANEEADHKEVQDLPNFEDDHSNIADLDFEVELSELLDQVYNQEHPECTKDVVVIVAETKESL</sequence>
<evidence type="ECO:0000313" key="2">
    <source>
        <dbReference type="EMBL" id="RDX87717.1"/>
    </source>
</evidence>
<reference evidence="2" key="1">
    <citation type="submission" date="2018-05" db="EMBL/GenBank/DDBJ databases">
        <title>Draft genome of Mucuna pruriens seed.</title>
        <authorList>
            <person name="Nnadi N.E."/>
            <person name="Vos R."/>
            <person name="Hasami M.H."/>
            <person name="Devisetty U.K."/>
            <person name="Aguiy J.C."/>
        </authorList>
    </citation>
    <scope>NUCLEOTIDE SEQUENCE [LARGE SCALE GENOMIC DNA]</scope>
    <source>
        <strain evidence="2">JCA_2017</strain>
    </source>
</reference>
<proteinExistence type="predicted"/>
<dbReference type="Proteomes" id="UP000257109">
    <property type="component" value="Unassembled WGS sequence"/>
</dbReference>
<dbReference type="OrthoDB" id="778454at2759"/>
<evidence type="ECO:0000313" key="3">
    <source>
        <dbReference type="Proteomes" id="UP000257109"/>
    </source>
</evidence>
<evidence type="ECO:0000256" key="1">
    <source>
        <dbReference type="SAM" id="MobiDB-lite"/>
    </source>
</evidence>
<protein>
    <submittedName>
        <fullName evidence="2">Uncharacterized protein</fullName>
    </submittedName>
</protein>